<dbReference type="EC" id="1.14.13.9" evidence="9"/>
<dbReference type="GO" id="GO:0043420">
    <property type="term" value="P:anthranilate metabolic process"/>
    <property type="evidence" value="ECO:0007669"/>
    <property type="project" value="UniProtKB-UniRule"/>
</dbReference>
<evidence type="ECO:0000256" key="9">
    <source>
        <dbReference type="HAMAP-Rule" id="MF_01971"/>
    </source>
</evidence>
<proteinExistence type="inferred from homology"/>
<dbReference type="PANTHER" id="PTHR46028">
    <property type="entry name" value="KYNURENINE 3-MONOOXYGENASE"/>
    <property type="match status" value="1"/>
</dbReference>
<evidence type="ECO:0000313" key="12">
    <source>
        <dbReference type="Proteomes" id="UP000433945"/>
    </source>
</evidence>
<evidence type="ECO:0000256" key="5">
    <source>
        <dbReference type="ARBA" id="ARBA00022857"/>
    </source>
</evidence>
<dbReference type="AlphaFoldDB" id="A0A6N8HAL1"/>
<dbReference type="Pfam" id="PF01494">
    <property type="entry name" value="FAD_binding_3"/>
    <property type="match status" value="1"/>
</dbReference>
<evidence type="ECO:0000256" key="7">
    <source>
        <dbReference type="ARBA" id="ARBA00023033"/>
    </source>
</evidence>
<name>A0A6N8HAL1_9FLAO</name>
<keyword evidence="2 9" id="KW-0285">Flavoprotein</keyword>
<organism evidence="11 12">
    <name type="scientific">Flavobacterium rakeshii</name>
    <dbReference type="NCBI Taxonomy" id="1038845"/>
    <lineage>
        <taxon>Bacteria</taxon>
        <taxon>Pseudomonadati</taxon>
        <taxon>Bacteroidota</taxon>
        <taxon>Flavobacteriia</taxon>
        <taxon>Flavobacteriales</taxon>
        <taxon>Flavobacteriaceae</taxon>
        <taxon>Flavobacterium</taxon>
    </lineage>
</organism>
<dbReference type="PANTHER" id="PTHR46028:SF2">
    <property type="entry name" value="KYNURENINE 3-MONOOXYGENASE"/>
    <property type="match status" value="1"/>
</dbReference>
<dbReference type="OrthoDB" id="9766816at2"/>
<dbReference type="GO" id="GO:0071949">
    <property type="term" value="F:FAD binding"/>
    <property type="evidence" value="ECO:0007669"/>
    <property type="project" value="InterPro"/>
</dbReference>
<feature type="domain" description="FAD-binding" evidence="10">
    <location>
        <begin position="6"/>
        <end position="355"/>
    </location>
</feature>
<keyword evidence="6 9" id="KW-0560">Oxidoreductase</keyword>
<dbReference type="SUPFAM" id="SSF51905">
    <property type="entry name" value="FAD/NAD(P)-binding domain"/>
    <property type="match status" value="1"/>
</dbReference>
<dbReference type="InterPro" id="IPR036188">
    <property type="entry name" value="FAD/NAD-bd_sf"/>
</dbReference>
<comment type="similarity">
    <text evidence="9">Belongs to the aromatic-ring hydroxylase family. KMO subfamily.</text>
</comment>
<comment type="cofactor">
    <cofactor evidence="1 9">
        <name>FAD</name>
        <dbReference type="ChEBI" id="CHEBI:57692"/>
    </cofactor>
</comment>
<dbReference type="PRINTS" id="PR00420">
    <property type="entry name" value="RNGMNOXGNASE"/>
</dbReference>
<dbReference type="RefSeq" id="WP_157481588.1">
    <property type="nucleotide sequence ID" value="NZ_WOWP01000011.1"/>
</dbReference>
<dbReference type="Gene3D" id="3.50.50.60">
    <property type="entry name" value="FAD/NAD(P)-binding domain"/>
    <property type="match status" value="1"/>
</dbReference>
<protein>
    <recommendedName>
        <fullName evidence="9">Kynurenine 3-monooxygenase</fullName>
        <ecNumber evidence="9">1.14.13.9</ecNumber>
    </recommendedName>
    <alternativeName>
        <fullName evidence="9">Kynurenine 3-hydroxylase</fullName>
    </alternativeName>
</protein>
<dbReference type="EMBL" id="WOWP01000011">
    <property type="protein sequence ID" value="MUV02605.1"/>
    <property type="molecule type" value="Genomic_DNA"/>
</dbReference>
<dbReference type="GO" id="GO:0070189">
    <property type="term" value="P:kynurenine metabolic process"/>
    <property type="evidence" value="ECO:0007669"/>
    <property type="project" value="TreeGrafter"/>
</dbReference>
<gene>
    <name evidence="9" type="primary">kmo</name>
    <name evidence="11" type="ORF">GN157_02680</name>
</gene>
<dbReference type="InterPro" id="IPR002938">
    <property type="entry name" value="FAD-bd"/>
</dbReference>
<comment type="caution">
    <text evidence="11">The sequence shown here is derived from an EMBL/GenBank/DDBJ whole genome shotgun (WGS) entry which is preliminary data.</text>
</comment>
<reference evidence="11 12" key="1">
    <citation type="submission" date="2019-12" db="EMBL/GenBank/DDBJ databases">
        <authorList>
            <person name="Sun J.-Q."/>
        </authorList>
    </citation>
    <scope>NUCLEOTIDE SEQUENCE [LARGE SCALE GENOMIC DNA]</scope>
    <source>
        <strain evidence="11 12">JCM 17928</strain>
    </source>
</reference>
<comment type="function">
    <text evidence="9">Catalyzes the hydroxylation of L-kynurenine (L-Kyn) to form 3-hydroxy-L-kynurenine (L-3OHKyn). Required for synthesis of quinolinic acid.</text>
</comment>
<dbReference type="GO" id="GO:0004502">
    <property type="term" value="F:kynurenine 3-monooxygenase activity"/>
    <property type="evidence" value="ECO:0007669"/>
    <property type="project" value="UniProtKB-UniRule"/>
</dbReference>
<keyword evidence="7 9" id="KW-0503">Monooxygenase</keyword>
<evidence type="ECO:0000256" key="2">
    <source>
        <dbReference type="ARBA" id="ARBA00022630"/>
    </source>
</evidence>
<dbReference type="UniPathway" id="UPA00253">
    <property type="reaction ID" value="UER00328"/>
</dbReference>
<keyword evidence="5 9" id="KW-0521">NADP</keyword>
<dbReference type="GO" id="GO:0006569">
    <property type="term" value="P:L-tryptophan catabolic process"/>
    <property type="evidence" value="ECO:0007669"/>
    <property type="project" value="UniProtKB-UniRule"/>
</dbReference>
<dbReference type="FunFam" id="3.50.50.60:FF:000185">
    <property type="entry name" value="Kynurenine 3-monooxygenase"/>
    <property type="match status" value="1"/>
</dbReference>
<comment type="pathway">
    <text evidence="9">Cofactor biosynthesis; NAD(+) biosynthesis; quinolinate from L-kynurenine: step 1/3.</text>
</comment>
<keyword evidence="4 9" id="KW-0274">FAD</keyword>
<evidence type="ECO:0000256" key="1">
    <source>
        <dbReference type="ARBA" id="ARBA00001974"/>
    </source>
</evidence>
<dbReference type="Proteomes" id="UP000433945">
    <property type="component" value="Unassembled WGS sequence"/>
</dbReference>
<dbReference type="GO" id="GO:0009435">
    <property type="term" value="P:NAD+ biosynthetic process"/>
    <property type="evidence" value="ECO:0007669"/>
    <property type="project" value="UniProtKB-UniPathway"/>
</dbReference>
<dbReference type="GO" id="GO:0019805">
    <property type="term" value="P:quinolinate biosynthetic process"/>
    <property type="evidence" value="ECO:0007669"/>
    <property type="project" value="UniProtKB-UniRule"/>
</dbReference>
<dbReference type="InterPro" id="IPR027545">
    <property type="entry name" value="Kynurenine_monooxygenase"/>
</dbReference>
<evidence type="ECO:0000256" key="3">
    <source>
        <dbReference type="ARBA" id="ARBA00022642"/>
    </source>
</evidence>
<evidence type="ECO:0000313" key="11">
    <source>
        <dbReference type="EMBL" id="MUV02605.1"/>
    </source>
</evidence>
<evidence type="ECO:0000256" key="8">
    <source>
        <dbReference type="ARBA" id="ARBA00047818"/>
    </source>
</evidence>
<comment type="catalytic activity">
    <reaction evidence="8 9">
        <text>L-kynurenine + NADPH + O2 + H(+) = 3-hydroxy-L-kynurenine + NADP(+) + H2O</text>
        <dbReference type="Rhea" id="RHEA:20545"/>
        <dbReference type="ChEBI" id="CHEBI:15377"/>
        <dbReference type="ChEBI" id="CHEBI:15378"/>
        <dbReference type="ChEBI" id="CHEBI:15379"/>
        <dbReference type="ChEBI" id="CHEBI:57783"/>
        <dbReference type="ChEBI" id="CHEBI:57959"/>
        <dbReference type="ChEBI" id="CHEBI:58125"/>
        <dbReference type="ChEBI" id="CHEBI:58349"/>
        <dbReference type="EC" id="1.14.13.9"/>
    </reaction>
</comment>
<keyword evidence="12" id="KW-1185">Reference proteome</keyword>
<dbReference type="HAMAP" id="MF_01971">
    <property type="entry name" value="Kynurenine_monooxygenase"/>
    <property type="match status" value="1"/>
</dbReference>
<evidence type="ECO:0000256" key="4">
    <source>
        <dbReference type="ARBA" id="ARBA00022827"/>
    </source>
</evidence>
<evidence type="ECO:0000259" key="10">
    <source>
        <dbReference type="Pfam" id="PF01494"/>
    </source>
</evidence>
<sequence>MQTPLKIAVVGSGLVGSLLAIYLKRAGHTVHVYDRSPDIRTVEFSGRSINLAMSHRGWRALDDVGLGEEIRKIAIPMEKRAIHAIGEPLNFQYYGKDGESIYSISRGLLNRKMVTLAEEEGVKFFFETKIWDVTLADATLHAGETERGEWKELQYDKVFGADGAFSRIRHRMQRQSMFNYSQQFLNTGYKELNIPANADGTHKLDKNSLHIWPRNDFMLIALPNLDGSFTCTLFMPFEGENSFEALKDRETLEKFFADYFPSTIDVIPELVEDFFKNPTSTLVTMKCYPWTYSDKVALIGDACHAIVPFYGHGMNAGFEDITILSQLIEQYGDDWDTIFKEYQESRKPNADAIAELSYRNFMEMSSKTIDDKFLLQKKIEKWFSDRYPDKWLPLYSRVTFSYRPYSEALEIGDRQKAIMDEVMQIDGIENKWNTPEVEQKIIELLK</sequence>
<keyword evidence="3 9" id="KW-0662">Pyridine nucleotide biosynthesis</keyword>
<accession>A0A6N8HAL1</accession>
<evidence type="ECO:0000256" key="6">
    <source>
        <dbReference type="ARBA" id="ARBA00023002"/>
    </source>
</evidence>